<keyword evidence="1" id="KW-0732">Signal</keyword>
<dbReference type="Proteomes" id="UP000317638">
    <property type="component" value="Unassembled WGS sequence"/>
</dbReference>
<dbReference type="Gene3D" id="3.40.33.10">
    <property type="entry name" value="CAP"/>
    <property type="match status" value="1"/>
</dbReference>
<evidence type="ECO:0000256" key="1">
    <source>
        <dbReference type="SAM" id="SignalP"/>
    </source>
</evidence>
<evidence type="ECO:0000313" key="4">
    <source>
        <dbReference type="Proteomes" id="UP000317638"/>
    </source>
</evidence>
<feature type="chain" id="PRO_5022183837" description="SCP domain-containing protein" evidence="1">
    <location>
        <begin position="33"/>
        <end position="451"/>
    </location>
</feature>
<dbReference type="InterPro" id="IPR035940">
    <property type="entry name" value="CAP_sf"/>
</dbReference>
<evidence type="ECO:0000313" key="3">
    <source>
        <dbReference type="EMBL" id="TRY16992.1"/>
    </source>
</evidence>
<feature type="signal peptide" evidence="1">
    <location>
        <begin position="1"/>
        <end position="32"/>
    </location>
</feature>
<feature type="domain" description="SCP" evidence="2">
    <location>
        <begin position="82"/>
        <end position="197"/>
    </location>
</feature>
<evidence type="ECO:0000259" key="2">
    <source>
        <dbReference type="Pfam" id="PF00188"/>
    </source>
</evidence>
<reference evidence="3 4" key="1">
    <citation type="submission" date="2019-07" db="EMBL/GenBank/DDBJ databases">
        <authorList>
            <person name="Zhou L.-Y."/>
        </authorList>
    </citation>
    <scope>NUCLEOTIDE SEQUENCE [LARGE SCALE GENOMIC DNA]</scope>
    <source>
        <strain evidence="3 4">YIM 101269</strain>
    </source>
</reference>
<proteinExistence type="predicted"/>
<dbReference type="OrthoDB" id="1766522at2"/>
<name>A0A553JX18_9ACTN</name>
<sequence length="451" mass="48892">MGEKLGGIARTLLVSLALVLGSSVLVPIDAHAAPTVDATKADAVRAAYREYTKLAQTPVGWTGSVASCTTGTVSAAYQSAILRRVNLVRGLAGLEPVQFSTSYSASAQAAALIMAANDRLDHYPQAEARCYSEEGATAAGKSNLAISWGLEALDVVPDPIWLYMDDYGYNNTAVGHRWWILRPETTTMGSGSTNNTNALWVIDESPRATAPQLTTWPVAGYFPSEWVPTSRRWSIHATGSARLSAATVKVTGPTGELATRVIYGAADRLVWEMPDLPEVEGQGSVRYSVTVSGITGEGAPSTHAYSVDVIDGSWVDVYTTPGEHRVNGRDWRTTCEPYSSTQRCRTEILATQIALVNGRYVQQTGWVFNNLTYLPSPRSIWKDNPLGGYAQAGYDKQWTSDGRAWRTECDTATSGRNGCRAYIRATVIEVNPAGGYRSVTKWLFNNIVRFG</sequence>
<dbReference type="Pfam" id="PF00188">
    <property type="entry name" value="CAP"/>
    <property type="match status" value="1"/>
</dbReference>
<protein>
    <recommendedName>
        <fullName evidence="2">SCP domain-containing protein</fullName>
    </recommendedName>
</protein>
<gene>
    <name evidence="3" type="ORF">FOJ82_14135</name>
</gene>
<organism evidence="3 4">
    <name type="scientific">Tessaracoccus rhinocerotis</name>
    <dbReference type="NCBI Taxonomy" id="1689449"/>
    <lineage>
        <taxon>Bacteria</taxon>
        <taxon>Bacillati</taxon>
        <taxon>Actinomycetota</taxon>
        <taxon>Actinomycetes</taxon>
        <taxon>Propionibacteriales</taxon>
        <taxon>Propionibacteriaceae</taxon>
        <taxon>Tessaracoccus</taxon>
    </lineage>
</organism>
<accession>A0A553JX18</accession>
<dbReference type="InterPro" id="IPR014044">
    <property type="entry name" value="CAP_dom"/>
</dbReference>
<dbReference type="AlphaFoldDB" id="A0A553JX18"/>
<dbReference type="SUPFAM" id="SSF55797">
    <property type="entry name" value="PR-1-like"/>
    <property type="match status" value="1"/>
</dbReference>
<keyword evidence="4" id="KW-1185">Reference proteome</keyword>
<comment type="caution">
    <text evidence="3">The sequence shown here is derived from an EMBL/GenBank/DDBJ whole genome shotgun (WGS) entry which is preliminary data.</text>
</comment>
<dbReference type="EMBL" id="VKKG01000006">
    <property type="protein sequence ID" value="TRY16992.1"/>
    <property type="molecule type" value="Genomic_DNA"/>
</dbReference>